<dbReference type="InterPro" id="IPR033442">
    <property type="entry name" value="TmcA_tRNA_bind"/>
</dbReference>
<evidence type="ECO:0000256" key="6">
    <source>
        <dbReference type="ARBA" id="ARBA00022840"/>
    </source>
</evidence>
<accession>I3D7T8</accession>
<keyword evidence="4 9" id="KW-0819">tRNA processing</keyword>
<dbReference type="GO" id="GO:0005737">
    <property type="term" value="C:cytoplasm"/>
    <property type="evidence" value="ECO:0007669"/>
    <property type="project" value="UniProtKB-SubCell"/>
</dbReference>
<dbReference type="Proteomes" id="UP000006457">
    <property type="component" value="Unassembled WGS sequence"/>
</dbReference>
<evidence type="ECO:0000256" key="3">
    <source>
        <dbReference type="ARBA" id="ARBA00022679"/>
    </source>
</evidence>
<keyword evidence="8 9" id="KW-0012">Acyltransferase</keyword>
<dbReference type="InterPro" id="IPR013562">
    <property type="entry name" value="TmcA/NAT10_N"/>
</dbReference>
<feature type="binding site" evidence="9">
    <location>
        <position position="306"/>
    </location>
    <ligand>
        <name>ATP</name>
        <dbReference type="ChEBI" id="CHEBI:30616"/>
    </ligand>
</feature>
<proteinExistence type="inferred from homology"/>
<keyword evidence="12" id="KW-1185">Reference proteome</keyword>
<comment type="subcellular location">
    <subcellularLocation>
        <location evidence="9">Cytoplasm</location>
    </subcellularLocation>
</comment>
<keyword evidence="2 9" id="KW-0820">tRNA-binding</keyword>
<dbReference type="GO" id="GO:0051391">
    <property type="term" value="P:tRNA acetylation"/>
    <property type="evidence" value="ECO:0007669"/>
    <property type="project" value="UniProtKB-UniRule"/>
</dbReference>
<dbReference type="OrthoDB" id="5578851at2"/>
<dbReference type="eggNOG" id="COG1444">
    <property type="taxonomic scope" value="Bacteria"/>
</dbReference>
<dbReference type="Pfam" id="PF17176">
    <property type="entry name" value="tRNA_bind_3"/>
    <property type="match status" value="1"/>
</dbReference>
<feature type="binding site" evidence="9">
    <location>
        <begin position="450"/>
        <end position="452"/>
    </location>
    <ligand>
        <name>acetyl-CoA</name>
        <dbReference type="ChEBI" id="CHEBI:57288"/>
    </ligand>
</feature>
<evidence type="ECO:0000256" key="2">
    <source>
        <dbReference type="ARBA" id="ARBA00022555"/>
    </source>
</evidence>
<dbReference type="PATRIC" id="fig|1095749.3.peg.1848"/>
<feature type="binding site" evidence="9">
    <location>
        <position position="155"/>
    </location>
    <ligand>
        <name>ATP</name>
        <dbReference type="ChEBI" id="CHEBI:30616"/>
    </ligand>
</feature>
<dbReference type="SUPFAM" id="SSF55729">
    <property type="entry name" value="Acyl-CoA N-acyltransferases (Nat)"/>
    <property type="match status" value="1"/>
</dbReference>
<dbReference type="InterPro" id="IPR032672">
    <property type="entry name" value="TmcA/NAT10/Kre33"/>
</dbReference>
<dbReference type="Gene3D" id="3.40.50.300">
    <property type="entry name" value="P-loop containing nucleotide triphosphate hydrolases"/>
    <property type="match status" value="1"/>
</dbReference>
<dbReference type="Gene3D" id="3.40.630.30">
    <property type="match status" value="1"/>
</dbReference>
<dbReference type="GO" id="GO:0005524">
    <property type="term" value="F:ATP binding"/>
    <property type="evidence" value="ECO:0007669"/>
    <property type="project" value="UniProtKB-UniRule"/>
</dbReference>
<dbReference type="GO" id="GO:1904812">
    <property type="term" value="P:rRNA acetylation involved in maturation of SSU-rRNA"/>
    <property type="evidence" value="ECO:0007669"/>
    <property type="project" value="TreeGrafter"/>
</dbReference>
<dbReference type="GO" id="GO:0051392">
    <property type="term" value="F:tRNA cytidine N4-acetyltransferase activity"/>
    <property type="evidence" value="ECO:0007669"/>
    <property type="project" value="UniProtKB-UniRule"/>
</dbReference>
<dbReference type="PANTHER" id="PTHR10925:SF5">
    <property type="entry name" value="RNA CYTIDINE ACETYLTRANSFERASE"/>
    <property type="match status" value="1"/>
</dbReference>
<dbReference type="Gene3D" id="1.20.120.890">
    <property type="entry name" value="tRNA(Met) cytidine acetyltransferase, tail domain"/>
    <property type="match status" value="1"/>
</dbReference>
<evidence type="ECO:0000256" key="7">
    <source>
        <dbReference type="ARBA" id="ARBA00022884"/>
    </source>
</evidence>
<comment type="caution">
    <text evidence="9">Lacks conserved residue(s) required for the propagation of feature annotation.</text>
</comment>
<comment type="catalytic activity">
    <reaction evidence="9">
        <text>cytidine(34) in elongator tRNA(Met) + acetyl-CoA + ATP + H2O = N(4)-acetylcytidine(34) in elongator tRNA(Met) + ADP + phosphate + CoA + H(+)</text>
        <dbReference type="Rhea" id="RHEA:43788"/>
        <dbReference type="Rhea" id="RHEA-COMP:10693"/>
        <dbReference type="Rhea" id="RHEA-COMP:10694"/>
        <dbReference type="ChEBI" id="CHEBI:15377"/>
        <dbReference type="ChEBI" id="CHEBI:15378"/>
        <dbReference type="ChEBI" id="CHEBI:30616"/>
        <dbReference type="ChEBI" id="CHEBI:43474"/>
        <dbReference type="ChEBI" id="CHEBI:57287"/>
        <dbReference type="ChEBI" id="CHEBI:57288"/>
        <dbReference type="ChEBI" id="CHEBI:74900"/>
        <dbReference type="ChEBI" id="CHEBI:82748"/>
        <dbReference type="ChEBI" id="CHEBI:456216"/>
        <dbReference type="EC" id="2.3.1.193"/>
    </reaction>
</comment>
<dbReference type="InterPro" id="IPR027417">
    <property type="entry name" value="P-loop_NTPase"/>
</dbReference>
<dbReference type="EC" id="2.3.1.193" evidence="9"/>
<evidence type="ECO:0000313" key="11">
    <source>
        <dbReference type="EMBL" id="EIJ67781.1"/>
    </source>
</evidence>
<comment type="similarity">
    <text evidence="9">Belongs to the TmcA family.</text>
</comment>
<evidence type="ECO:0000256" key="1">
    <source>
        <dbReference type="ARBA" id="ARBA00022490"/>
    </source>
</evidence>
<dbReference type="GO" id="GO:0002101">
    <property type="term" value="P:tRNA wobble cytosine modification"/>
    <property type="evidence" value="ECO:0007669"/>
    <property type="project" value="UniProtKB-UniRule"/>
</dbReference>
<keyword evidence="6 9" id="KW-0067">ATP-binding</keyword>
<evidence type="ECO:0000256" key="4">
    <source>
        <dbReference type="ARBA" id="ARBA00022694"/>
    </source>
</evidence>
<keyword evidence="7 9" id="KW-0694">RNA-binding</keyword>
<dbReference type="Pfam" id="PF13718">
    <property type="entry name" value="GNAT_acetyltr_2"/>
    <property type="match status" value="2"/>
</dbReference>
<dbReference type="Pfam" id="PF08351">
    <property type="entry name" value="TmcA_N"/>
    <property type="match status" value="1"/>
</dbReference>
<dbReference type="PANTHER" id="PTHR10925">
    <property type="entry name" value="N-ACETYLTRANSFERASE 10"/>
    <property type="match status" value="1"/>
</dbReference>
<dbReference type="InterPro" id="IPR016181">
    <property type="entry name" value="Acyl_CoA_acyltransferase"/>
</dbReference>
<comment type="caution">
    <text evidence="11">The sequence shown here is derived from an EMBL/GenBank/DDBJ whole genome shotgun (WGS) entry which is preliminary data.</text>
</comment>
<dbReference type="Gene3D" id="3.40.50.11040">
    <property type="match status" value="1"/>
</dbReference>
<dbReference type="HAMAP" id="MF_01886">
    <property type="entry name" value="tRNA_acetyltr_TmcA"/>
    <property type="match status" value="1"/>
</dbReference>
<dbReference type="InterPro" id="IPR007807">
    <property type="entry name" value="TcmA/NAT10_helicase"/>
</dbReference>
<evidence type="ECO:0000259" key="10">
    <source>
        <dbReference type="PROSITE" id="PS51186"/>
    </source>
</evidence>
<keyword evidence="3 9" id="KW-0808">Transferase</keyword>
<keyword evidence="5 9" id="KW-0547">Nucleotide-binding</keyword>
<dbReference type="SUPFAM" id="SSF52540">
    <property type="entry name" value="P-loop containing nucleoside triphosphate hydrolases"/>
    <property type="match status" value="1"/>
</dbReference>
<sequence length="640" mass="72356">MLAKRQIKQFKGDKCDLSSFGFSAGIWLALNFDESDLFTDSIQLQRILFSKSKNLLGQEFDFIFYDARQALNLDALAIAVGCLKAGGVLLLWLPQSLNQRIDQDSTRWSGDENGIITENFNQHFESLIQNLPAFQACPNAYQKLSVNHLQATSEQQILLQQILAQKADLFVLTAKRGRGKSALAGLLIQSLHQQNTAQRILVTSPNKSAVENLKIFAQEKIEFIAPDELYQQVQDNPIQFAGDWLVVDEAAMIPLDLLFQFTTTFKHILFSTTIHSYEGTGRGFLLKFLPKLNRTFQHFELFNPLRWREDDPLEAFIEQLLLLDAEAHLISPKLALKSAVEIQKISQTDLIKQKEAFYGLLMLAHYRTSPLDLRRLLDAPQQQFWIASQQQQLLAGVWAVEEGGLTDDELIQKICLGERRPKGNLVAQSLAFNGNLAQACKLTSLRISRIAVHPNCQHQGIGQTLVNHILKSINVDFVSVSFGYTKELMGFWKKLGFELVHISDKKEASSGCYSAIAIHALSCQGKYLLEQALNHFQRNFPFTAHPLIDQISINIDNQLSQEDLAILRNFAFSHRTLFNSSGAIQRLLAQDKQKKSAYLWEYFSGNNCSSAIECSSKKALKKCRAEVSTLLQNYFEKSIH</sequence>
<comment type="function">
    <text evidence="9">Catalyzes the formation of N(4)-acetylcytidine (ac(4)C) at the wobble position of tRNA(Met), by using acetyl-CoA as an acetyl donor and ATP (or GTP).</text>
</comment>
<evidence type="ECO:0000256" key="8">
    <source>
        <dbReference type="ARBA" id="ARBA00023315"/>
    </source>
</evidence>
<protein>
    <recommendedName>
        <fullName evidence="9">tRNA(Met) cytidine acetyltransferase TmcA</fullName>
        <ecNumber evidence="9">2.3.1.193</ecNumber>
    </recommendedName>
</protein>
<dbReference type="EMBL" id="AJSX01000041">
    <property type="protein sequence ID" value="EIJ67781.1"/>
    <property type="molecule type" value="Genomic_DNA"/>
</dbReference>
<gene>
    <name evidence="9" type="primary">tmcA</name>
    <name evidence="11" type="ORF">HMPREF1052_0548</name>
</gene>
<evidence type="ECO:0000313" key="12">
    <source>
        <dbReference type="Proteomes" id="UP000006457"/>
    </source>
</evidence>
<reference evidence="11 12" key="1">
    <citation type="submission" date="2012-03" db="EMBL/GenBank/DDBJ databases">
        <authorList>
            <person name="Harkins D.M."/>
            <person name="Madupu R."/>
            <person name="Durkin A.S."/>
            <person name="Torralba M."/>
            <person name="Methe B."/>
            <person name="Sutton G.G."/>
            <person name="Nelson K.E."/>
        </authorList>
    </citation>
    <scope>NUCLEOTIDE SEQUENCE [LARGE SCALE GENOMIC DNA]</scope>
    <source>
        <strain evidence="11 12">CCUG 2042</strain>
    </source>
</reference>
<evidence type="ECO:0000256" key="9">
    <source>
        <dbReference type="HAMAP-Rule" id="MF_01886"/>
    </source>
</evidence>
<dbReference type="GO" id="GO:1990883">
    <property type="term" value="F:18S rRNA cytidine N-acetyltransferase activity"/>
    <property type="evidence" value="ECO:0007669"/>
    <property type="project" value="TreeGrafter"/>
</dbReference>
<evidence type="ECO:0000256" key="5">
    <source>
        <dbReference type="ARBA" id="ARBA00022741"/>
    </source>
</evidence>
<dbReference type="GO" id="GO:0000049">
    <property type="term" value="F:tRNA binding"/>
    <property type="evidence" value="ECO:0007669"/>
    <property type="project" value="UniProtKB-UniRule"/>
</dbReference>
<feature type="binding site" evidence="9">
    <location>
        <position position="487"/>
    </location>
    <ligand>
        <name>acetyl-CoA</name>
        <dbReference type="ChEBI" id="CHEBI:57288"/>
    </ligand>
</feature>
<name>I3D7T8_9PAST</name>
<dbReference type="InterPro" id="IPR038321">
    <property type="entry name" value="TmcA_C_sf"/>
</dbReference>
<dbReference type="RefSeq" id="WP_005761530.1">
    <property type="nucleotide sequence ID" value="NZ_AJSX01000041.1"/>
</dbReference>
<dbReference type="Pfam" id="PF05127">
    <property type="entry name" value="NAT10_TcmA_helicase"/>
    <property type="match status" value="1"/>
</dbReference>
<dbReference type="PROSITE" id="PS51186">
    <property type="entry name" value="GNAT"/>
    <property type="match status" value="1"/>
</dbReference>
<dbReference type="AlphaFoldDB" id="I3D7T8"/>
<dbReference type="CDD" id="cd04301">
    <property type="entry name" value="NAT_SF"/>
    <property type="match status" value="1"/>
</dbReference>
<dbReference type="InterPro" id="IPR024914">
    <property type="entry name" value="tRNA_acetyltr_TmcA"/>
</dbReference>
<feature type="domain" description="N-acetyltransferase" evidence="10">
    <location>
        <begin position="340"/>
        <end position="519"/>
    </location>
</feature>
<organism evidence="11 12">
    <name type="scientific">Pasteurella bettyae CCUG 2042</name>
    <dbReference type="NCBI Taxonomy" id="1095749"/>
    <lineage>
        <taxon>Bacteria</taxon>
        <taxon>Pseudomonadati</taxon>
        <taxon>Pseudomonadota</taxon>
        <taxon>Gammaproteobacteria</taxon>
        <taxon>Pasteurellales</taxon>
        <taxon>Pasteurellaceae</taxon>
        <taxon>Pasteurella</taxon>
    </lineage>
</organism>
<dbReference type="InterPro" id="IPR000182">
    <property type="entry name" value="GNAT_dom"/>
</dbReference>
<keyword evidence="1 9" id="KW-0963">Cytoplasm</keyword>
<dbReference type="FunFam" id="3.40.50.300:FF:001011">
    <property type="entry name" value="tRNA(Met) cytidine acetyltransferase TmcA"/>
    <property type="match status" value="1"/>
</dbReference>